<dbReference type="EMBL" id="OX596100">
    <property type="protein sequence ID" value="CAM9758899.1"/>
    <property type="molecule type" value="Genomic_DNA"/>
</dbReference>
<organism evidence="1 2">
    <name type="scientific">Rangifer tarandus platyrhynchus</name>
    <name type="common">Svalbard reindeer</name>
    <dbReference type="NCBI Taxonomy" id="3082113"/>
    <lineage>
        <taxon>Eukaryota</taxon>
        <taxon>Metazoa</taxon>
        <taxon>Chordata</taxon>
        <taxon>Craniata</taxon>
        <taxon>Vertebrata</taxon>
        <taxon>Euteleostomi</taxon>
        <taxon>Mammalia</taxon>
        <taxon>Eutheria</taxon>
        <taxon>Laurasiatheria</taxon>
        <taxon>Artiodactyla</taxon>
        <taxon>Ruminantia</taxon>
        <taxon>Pecora</taxon>
        <taxon>Cervidae</taxon>
        <taxon>Odocoileinae</taxon>
        <taxon>Rangifer</taxon>
    </lineage>
</organism>
<sequence length="87" mass="9376">MTGLAVWAHWGTQSPEPGMGIPERAGSPVVPVADGTPARAEACPLKTQQRPEETKVHFREGVRPLGLEVQDRPALPEPSLHCSEEAE</sequence>
<reference evidence="1" key="2">
    <citation type="submission" date="2025-03" db="EMBL/GenBank/DDBJ databases">
        <authorList>
            <consortium name="ELIXIR-Norway"/>
            <consortium name="Elixir Norway"/>
        </authorList>
    </citation>
    <scope>NUCLEOTIDE SEQUENCE</scope>
</reference>
<protein>
    <submittedName>
        <fullName evidence="1">Uncharacterized protein</fullName>
    </submittedName>
</protein>
<gene>
    <name evidence="1" type="ORF">MRATA1EN22A_LOCUS7063</name>
</gene>
<proteinExistence type="predicted"/>
<evidence type="ECO:0000313" key="1">
    <source>
        <dbReference type="EMBL" id="CAM9758899.1"/>
    </source>
</evidence>
<evidence type="ECO:0000313" key="2">
    <source>
        <dbReference type="Proteomes" id="UP001162501"/>
    </source>
</evidence>
<dbReference type="Proteomes" id="UP001162501">
    <property type="component" value="Chromosome 16"/>
</dbReference>
<reference evidence="1" key="1">
    <citation type="submission" date="2023-05" db="EMBL/GenBank/DDBJ databases">
        <authorList>
            <consortium name="ELIXIR-Norway"/>
        </authorList>
    </citation>
    <scope>NUCLEOTIDE SEQUENCE</scope>
</reference>
<accession>A0AC59YJL1</accession>
<name>A0AC59YJL1_RANTA</name>